<reference evidence="1 2" key="1">
    <citation type="submission" date="2016-10" db="EMBL/GenBank/DDBJ databases">
        <authorList>
            <person name="de Groot N.N."/>
        </authorList>
    </citation>
    <scope>NUCLEOTIDE SEQUENCE [LARGE SCALE GENOMIC DNA]</scope>
    <source>
        <strain evidence="1 2">DSM 14045</strain>
    </source>
</reference>
<dbReference type="OrthoDB" id="9794761at2"/>
<accession>A0A1H3LK78</accession>
<dbReference type="PANTHER" id="PTHR48098">
    <property type="entry name" value="ENTEROCHELIN ESTERASE-RELATED"/>
    <property type="match status" value="1"/>
</dbReference>
<dbReference type="Proteomes" id="UP000183918">
    <property type="component" value="Unassembled WGS sequence"/>
</dbReference>
<dbReference type="SUPFAM" id="SSF53474">
    <property type="entry name" value="alpha/beta-Hydrolases"/>
    <property type="match status" value="1"/>
</dbReference>
<dbReference type="RefSeq" id="WP_074718623.1">
    <property type="nucleotide sequence ID" value="NZ_FNPG01000026.1"/>
</dbReference>
<dbReference type="InterPro" id="IPR050583">
    <property type="entry name" value="Mycobacterial_A85_antigen"/>
</dbReference>
<dbReference type="InterPro" id="IPR029058">
    <property type="entry name" value="AB_hydrolase_fold"/>
</dbReference>
<sequence length="233" mass="26744">MDIIEKNETVISNGKVICGVTVYENEKKSVPMVYLISTEEIGDEIIEKCTELGSNVFNMTVITLKEWNEYLSPWEAENIISEHDNFLGKADIFLDFILKDVMSYTECALTTTPSESVLVGYSMAGLFSLYSMYKTDQFDRVASVSGSLWYPKFFDFVKRNKDFNYPKKVYISLGDGESKARNGYLKSNEYITQEIYTRYASEGIECEYEINEGNHFNHVADRIAKGVTWLLKK</sequence>
<evidence type="ECO:0000313" key="1">
    <source>
        <dbReference type="EMBL" id="SDY64374.1"/>
    </source>
</evidence>
<protein>
    <recommendedName>
        <fullName evidence="3">Esterase</fullName>
    </recommendedName>
</protein>
<dbReference type="STRING" id="1122142.SAMN02910414_02030"/>
<dbReference type="AlphaFoldDB" id="A0A1H3LK78"/>
<keyword evidence="2" id="KW-1185">Reference proteome</keyword>
<organism evidence="1 2">
    <name type="scientific">Lachnobacterium bovis DSM 14045</name>
    <dbReference type="NCBI Taxonomy" id="1122142"/>
    <lineage>
        <taxon>Bacteria</taxon>
        <taxon>Bacillati</taxon>
        <taxon>Bacillota</taxon>
        <taxon>Clostridia</taxon>
        <taxon>Lachnospirales</taxon>
        <taxon>Lachnospiraceae</taxon>
        <taxon>Lachnobacterium</taxon>
    </lineage>
</organism>
<proteinExistence type="predicted"/>
<dbReference type="InterPro" id="IPR000801">
    <property type="entry name" value="Esterase-like"/>
</dbReference>
<dbReference type="EMBL" id="FNPG01000026">
    <property type="protein sequence ID" value="SDY64374.1"/>
    <property type="molecule type" value="Genomic_DNA"/>
</dbReference>
<name>A0A1H3LK78_9FIRM</name>
<evidence type="ECO:0000313" key="2">
    <source>
        <dbReference type="Proteomes" id="UP000183918"/>
    </source>
</evidence>
<gene>
    <name evidence="1" type="ORF">SAMN02910414_02030</name>
</gene>
<evidence type="ECO:0008006" key="3">
    <source>
        <dbReference type="Google" id="ProtNLM"/>
    </source>
</evidence>
<dbReference type="Pfam" id="PF00756">
    <property type="entry name" value="Esterase"/>
    <property type="match status" value="1"/>
</dbReference>
<dbReference type="PANTHER" id="PTHR48098:SF6">
    <property type="entry name" value="FERRI-BACILLIBACTIN ESTERASE BESA"/>
    <property type="match status" value="1"/>
</dbReference>
<dbReference type="Gene3D" id="3.40.50.1820">
    <property type="entry name" value="alpha/beta hydrolase"/>
    <property type="match status" value="1"/>
</dbReference>